<evidence type="ECO:0000313" key="3">
    <source>
        <dbReference type="EMBL" id="MCC2168819.1"/>
    </source>
</evidence>
<keyword evidence="2" id="KW-0378">Hydrolase</keyword>
<name>A0AAE3AZG3_9FIRM</name>
<dbReference type="PANTHER" id="PTHR43343:SF3">
    <property type="entry name" value="PROTEASE DO-LIKE 8, CHLOROPLASTIC"/>
    <property type="match status" value="1"/>
</dbReference>
<reference evidence="3 4" key="1">
    <citation type="submission" date="2021-10" db="EMBL/GenBank/DDBJ databases">
        <title>Anaerobic single-cell dispensing facilitates the cultivation of human gut bacteria.</title>
        <authorList>
            <person name="Afrizal A."/>
        </authorList>
    </citation>
    <scope>NUCLEOTIDE SEQUENCE [LARGE SCALE GENOMIC DNA]</scope>
    <source>
        <strain evidence="3 4">CLA-AA-H244</strain>
    </source>
</reference>
<dbReference type="GO" id="GO:0006508">
    <property type="term" value="P:proteolysis"/>
    <property type="evidence" value="ECO:0007669"/>
    <property type="project" value="UniProtKB-KW"/>
</dbReference>
<dbReference type="AlphaFoldDB" id="A0AAE3AZG3"/>
<dbReference type="Proteomes" id="UP001199355">
    <property type="component" value="Unassembled WGS sequence"/>
</dbReference>
<organism evidence="3 4">
    <name type="scientific">Gallintestinimicrobium propionicum</name>
    <dbReference type="NCBI Taxonomy" id="2981770"/>
    <lineage>
        <taxon>Bacteria</taxon>
        <taxon>Bacillati</taxon>
        <taxon>Bacillota</taxon>
        <taxon>Clostridia</taxon>
        <taxon>Lachnospirales</taxon>
        <taxon>Lachnospiraceae</taxon>
        <taxon>Gallintestinimicrobium</taxon>
    </lineage>
</organism>
<gene>
    <name evidence="3" type="ORF">LKD45_14180</name>
</gene>
<keyword evidence="4" id="KW-1185">Reference proteome</keyword>
<dbReference type="Gene3D" id="2.40.10.120">
    <property type="match status" value="1"/>
</dbReference>
<dbReference type="GO" id="GO:0008233">
    <property type="term" value="F:peptidase activity"/>
    <property type="evidence" value="ECO:0007669"/>
    <property type="project" value="UniProtKB-KW"/>
</dbReference>
<dbReference type="EMBL" id="JAJEQF010000047">
    <property type="protein sequence ID" value="MCC2168819.1"/>
    <property type="molecule type" value="Genomic_DNA"/>
</dbReference>
<accession>A0AAE3AZG3</accession>
<proteinExistence type="predicted"/>
<evidence type="ECO:0000256" key="1">
    <source>
        <dbReference type="ARBA" id="ARBA00022670"/>
    </source>
</evidence>
<dbReference type="InterPro" id="IPR009003">
    <property type="entry name" value="Peptidase_S1_PA"/>
</dbReference>
<evidence type="ECO:0000256" key="2">
    <source>
        <dbReference type="ARBA" id="ARBA00022801"/>
    </source>
</evidence>
<keyword evidence="1 3" id="KW-0645">Protease</keyword>
<evidence type="ECO:0000313" key="4">
    <source>
        <dbReference type="Proteomes" id="UP001199355"/>
    </source>
</evidence>
<dbReference type="PANTHER" id="PTHR43343">
    <property type="entry name" value="PEPTIDASE S12"/>
    <property type="match status" value="1"/>
</dbReference>
<sequence length="340" mass="38035">MNCFNDYDKKYPDLVILILNYFSSSNSIVASKDRSVSNFSEQYKVSGTNGYSYIYQPLIVDRICKKLCECGEMTCIRNDGGAGFDNNYIYFKKDANFLDKNKKKLSYYFNSKVYGFEYIYRTYKNSVIPLVWPKGDGTCAVATGFKFEGGIVTAKHCIEDVDNLQIKGYTAEELKKAKIYISDNEGLDIAFIDLNRFEEPQLFGEDGDVMQEVLVMGYPKIPAFTDFLTAEKATISSMASSRITPTVGAIAAYGEEYLAKMEAMLITAKIRGGNSGGPVINSNGCLVGVACQIPNYQGEIGDYDDLGYGIAVPVKYLKELIEKKPKVKTVPDNFFRDFDE</sequence>
<protein>
    <submittedName>
        <fullName evidence="3">Serine protease</fullName>
    </submittedName>
</protein>
<dbReference type="InterPro" id="IPR051201">
    <property type="entry name" value="Chloro_Bact_Ser_Proteases"/>
</dbReference>
<dbReference type="Pfam" id="PF13365">
    <property type="entry name" value="Trypsin_2"/>
    <property type="match status" value="1"/>
</dbReference>
<dbReference type="SUPFAM" id="SSF50494">
    <property type="entry name" value="Trypsin-like serine proteases"/>
    <property type="match status" value="1"/>
</dbReference>
<comment type="caution">
    <text evidence="3">The sequence shown here is derived from an EMBL/GenBank/DDBJ whole genome shotgun (WGS) entry which is preliminary data.</text>
</comment>
<dbReference type="RefSeq" id="WP_308728919.1">
    <property type="nucleotide sequence ID" value="NZ_JAJEQF010000047.1"/>
</dbReference>